<name>A0A1M7IV30_9GAMM</name>
<evidence type="ECO:0000259" key="1">
    <source>
        <dbReference type="Pfam" id="PF09037"/>
    </source>
</evidence>
<gene>
    <name evidence="2" type="ORF">HCU01_21480</name>
    <name evidence="3" type="ORF">SAMN05660971_02993</name>
</gene>
<evidence type="ECO:0000313" key="4">
    <source>
        <dbReference type="Proteomes" id="UP000184123"/>
    </source>
</evidence>
<organism evidence="3 4">
    <name type="scientific">Halomonas cupida</name>
    <dbReference type="NCBI Taxonomy" id="44933"/>
    <lineage>
        <taxon>Bacteria</taxon>
        <taxon>Pseudomonadati</taxon>
        <taxon>Pseudomonadota</taxon>
        <taxon>Gammaproteobacteria</taxon>
        <taxon>Oceanospirillales</taxon>
        <taxon>Halomonadaceae</taxon>
        <taxon>Halomonas</taxon>
    </lineage>
</organism>
<dbReference type="Pfam" id="PF09037">
    <property type="entry name" value="Sulphotransf"/>
    <property type="match status" value="1"/>
</dbReference>
<proteinExistence type="predicted"/>
<evidence type="ECO:0000313" key="2">
    <source>
        <dbReference type="EMBL" id="GEN24199.1"/>
    </source>
</evidence>
<dbReference type="AlphaFoldDB" id="A0A1M7IV30"/>
<dbReference type="STRING" id="44933.SAMN05660971_02993"/>
<dbReference type="OrthoDB" id="5562925at2"/>
<keyword evidence="3" id="KW-0808">Transferase</keyword>
<accession>A0A1M7IV30</accession>
<evidence type="ECO:0000313" key="3">
    <source>
        <dbReference type="EMBL" id="SHM44590.1"/>
    </source>
</evidence>
<reference evidence="3 4" key="1">
    <citation type="submission" date="2016-11" db="EMBL/GenBank/DDBJ databases">
        <authorList>
            <person name="Jaros S."/>
            <person name="Januszkiewicz K."/>
            <person name="Wedrychowicz H."/>
        </authorList>
    </citation>
    <scope>NUCLEOTIDE SEQUENCE [LARGE SCALE GENOMIC DNA]</scope>
    <source>
        <strain evidence="3 4">DSM 4740</strain>
    </source>
</reference>
<reference evidence="2 5" key="2">
    <citation type="submission" date="2019-07" db="EMBL/GenBank/DDBJ databases">
        <title>Whole genome shotgun sequence of Halomonas cupida NBRC 102219.</title>
        <authorList>
            <person name="Hosoyama A."/>
            <person name="Uohara A."/>
            <person name="Ohji S."/>
            <person name="Ichikawa N."/>
        </authorList>
    </citation>
    <scope>NUCLEOTIDE SEQUENCE [LARGE SCALE GENOMIC DNA]</scope>
    <source>
        <strain evidence="2 5">NBRC 102219</strain>
    </source>
</reference>
<feature type="domain" description="Sulphotransferase Stf0" evidence="1">
    <location>
        <begin position="25"/>
        <end position="239"/>
    </location>
</feature>
<dbReference type="Gene3D" id="3.40.50.300">
    <property type="entry name" value="P-loop containing nucleotide triphosphate hydrolases"/>
    <property type="match status" value="1"/>
</dbReference>
<dbReference type="GO" id="GO:0016740">
    <property type="term" value="F:transferase activity"/>
    <property type="evidence" value="ECO:0007669"/>
    <property type="project" value="UniProtKB-KW"/>
</dbReference>
<dbReference type="RefSeq" id="WP_073436019.1">
    <property type="nucleotide sequence ID" value="NZ_BJXU01000079.1"/>
</dbReference>
<dbReference type="InterPro" id="IPR027417">
    <property type="entry name" value="P-loop_NTPase"/>
</dbReference>
<dbReference type="Proteomes" id="UP000321726">
    <property type="component" value="Unassembled WGS sequence"/>
</dbReference>
<dbReference type="EMBL" id="BJXU01000079">
    <property type="protein sequence ID" value="GEN24199.1"/>
    <property type="molecule type" value="Genomic_DNA"/>
</dbReference>
<evidence type="ECO:0000313" key="5">
    <source>
        <dbReference type="Proteomes" id="UP000321726"/>
    </source>
</evidence>
<dbReference type="InterPro" id="IPR024628">
    <property type="entry name" value="Sulfotransferase_Stf0_dom"/>
</dbReference>
<protein>
    <submittedName>
        <fullName evidence="3">LPS sulfotransferase NodH</fullName>
    </submittedName>
</protein>
<dbReference type="EMBL" id="FRCA01000008">
    <property type="protein sequence ID" value="SHM44590.1"/>
    <property type="molecule type" value="Genomic_DNA"/>
</dbReference>
<sequence>MNLYEDQFSESHDFPSFTGKTRDLIIASTPRCGSHMLGHLLYSTKSLGYPLEYLNPANLKRWGKITRKNNTSEIVDELRARRTSPNGVFSCKIHYSHVMNLGGFSKIFDTFRDCKVVLVTRADLAKQAISFYVASRTGVWIHGQKPVAEHPKYNFDEIMNKLDVLRSHNSLWRMNLCALGIPHMEVRFEDLVKNSTNEVSKIADFCNVELYSKTNFESHMTTKQSGKKNIDWLERFIEDYRAHQGVTLENHQS</sequence>
<dbReference type="SUPFAM" id="SSF52540">
    <property type="entry name" value="P-loop containing nucleoside triphosphate hydrolases"/>
    <property type="match status" value="1"/>
</dbReference>
<keyword evidence="5" id="KW-1185">Reference proteome</keyword>
<dbReference type="Proteomes" id="UP000184123">
    <property type="component" value="Unassembled WGS sequence"/>
</dbReference>